<dbReference type="RefSeq" id="XP_043151933.1">
    <property type="nucleotide sequence ID" value="XM_043295998.1"/>
</dbReference>
<reference evidence="1" key="2">
    <citation type="submission" date="2021-01" db="EMBL/GenBank/DDBJ databases">
        <title>Pan-genome distribution and transcriptional activeness of fungal secondary metabolism genes in Aspergillus section Fumigati.</title>
        <authorList>
            <person name="Takahashi H."/>
            <person name="Umemura M."/>
            <person name="Ninomiya A."/>
            <person name="Kusuya Y."/>
            <person name="Urayama S."/>
            <person name="Shimizu M."/>
            <person name="Watanabe A."/>
            <person name="Kamei K."/>
            <person name="Yaguchi T."/>
            <person name="Hagiwara D."/>
        </authorList>
    </citation>
    <scope>NUCLEOTIDE SEQUENCE</scope>
    <source>
        <strain evidence="1">IFM 46973</strain>
    </source>
</reference>
<proteinExistence type="predicted"/>
<dbReference type="EMBL" id="BBXM02000010">
    <property type="protein sequence ID" value="GIC94667.1"/>
    <property type="molecule type" value="Genomic_DNA"/>
</dbReference>
<dbReference type="PANTHER" id="PTHR47064:SF2">
    <property type="entry name" value="SMP-30_GLUCONOLACTONASE_LRE-LIKE REGION DOMAIN-CONTAINING PROTEIN-RELATED"/>
    <property type="match status" value="1"/>
</dbReference>
<dbReference type="InterPro" id="IPR052988">
    <property type="entry name" value="Oryzine_lactonohydrolase"/>
</dbReference>
<gene>
    <name evidence="1" type="ORF">Aud_001996</name>
</gene>
<organism evidence="1 2">
    <name type="scientific">Aspergillus udagawae</name>
    <dbReference type="NCBI Taxonomy" id="91492"/>
    <lineage>
        <taxon>Eukaryota</taxon>
        <taxon>Fungi</taxon>
        <taxon>Dikarya</taxon>
        <taxon>Ascomycota</taxon>
        <taxon>Pezizomycotina</taxon>
        <taxon>Eurotiomycetes</taxon>
        <taxon>Eurotiomycetidae</taxon>
        <taxon>Eurotiales</taxon>
        <taxon>Aspergillaceae</taxon>
        <taxon>Aspergillus</taxon>
        <taxon>Aspergillus subgen. Fumigati</taxon>
    </lineage>
</organism>
<comment type="caution">
    <text evidence="1">The sequence shown here is derived from an EMBL/GenBank/DDBJ whole genome shotgun (WGS) entry which is preliminary data.</text>
</comment>
<dbReference type="AlphaFoldDB" id="A0A8E0R081"/>
<evidence type="ECO:0000313" key="1">
    <source>
        <dbReference type="EMBL" id="GIC94667.1"/>
    </source>
</evidence>
<protein>
    <submittedName>
        <fullName evidence="1">Uncharacterized protein</fullName>
    </submittedName>
</protein>
<dbReference type="Proteomes" id="UP000036893">
    <property type="component" value="Unassembled WGS sequence"/>
</dbReference>
<dbReference type="InterPro" id="IPR011042">
    <property type="entry name" value="6-blade_b-propeller_TolB-like"/>
</dbReference>
<dbReference type="SUPFAM" id="SSF63829">
    <property type="entry name" value="Calcium-dependent phosphotriesterase"/>
    <property type="match status" value="1"/>
</dbReference>
<dbReference type="PANTHER" id="PTHR47064">
    <property type="entry name" value="PUTATIVE (AFU_ORTHOLOGUE AFUA_1G08990)-RELATED"/>
    <property type="match status" value="1"/>
</dbReference>
<sequence length="350" mass="39295">MDSIAPASDKIYTTTKCHGILTFKHFVSYQRPRFKLTLPTPANDDGSRTLGFTSKFTFTRPKEGPSVVYITEDFNDVFPYTNFHRNVTVPMWDTDLLPNPGPSQIEENLDTMRKASFIAYDTSFFKVPGSFMTTQEGNITTPSSVVKKDPKMLKTEVMQNNFYGHRFNSMNDIVVSGEDIAFFTDGYQGWDDFNDTLFPQLANGVYPWDMSTGNIKMVAGAADGAFFNPNGLAFNHDQTRSDVTNRGFSSSDLHGARTIYVYNVIPSGISNREIFAYVDSGFPDGMETDRQGWSGGSCLQHPSIGHLILQETPIRLRKMLIIRRRGVPDLLFKYRMGLGGNIDVLIGLMK</sequence>
<reference evidence="1" key="1">
    <citation type="journal article" date="2015" name="Genome Announc.">
        <title>Draft Genome Sequence of the Pathogenic Filamentous Fungus Aspergillus udagawae Strain IFM 46973T.</title>
        <authorList>
            <person name="Kusuya Y."/>
            <person name="Takahashi-Nakaguchi A."/>
            <person name="Takahashi H."/>
            <person name="Yaguchi T."/>
        </authorList>
    </citation>
    <scope>NUCLEOTIDE SEQUENCE</scope>
    <source>
        <strain evidence="1">IFM 46973</strain>
    </source>
</reference>
<name>A0A8E0R081_9EURO</name>
<evidence type="ECO:0000313" key="2">
    <source>
        <dbReference type="Proteomes" id="UP000036893"/>
    </source>
</evidence>
<dbReference type="Gene3D" id="2.120.10.30">
    <property type="entry name" value="TolB, C-terminal domain"/>
    <property type="match status" value="1"/>
</dbReference>
<dbReference type="GeneID" id="66989472"/>
<accession>A0A8E0R081</accession>